<dbReference type="InterPro" id="IPR050983">
    <property type="entry name" value="GST_Omega/HSP26"/>
</dbReference>
<dbReference type="PROSITE" id="PS51354">
    <property type="entry name" value="GLUTAREDOXIN_2"/>
    <property type="match status" value="1"/>
</dbReference>
<sequence>MFDRLKAGVDVIRKRAGVAVRNDAAQAEVDRSAQQLTLYYRPTCPFCIKVFIALRRLDVPVQRRNIGADDAARRELVAEGGRQMVPCLRIEEGEQPRWLYESDDIIAYLESRFGTGRC</sequence>
<dbReference type="SUPFAM" id="SSF52833">
    <property type="entry name" value="Thioredoxin-like"/>
    <property type="match status" value="1"/>
</dbReference>
<comment type="caution">
    <text evidence="2">The sequence shown here is derived from an EMBL/GenBank/DDBJ whole genome shotgun (WGS) entry which is preliminary data.</text>
</comment>
<dbReference type="PANTHER" id="PTHR43968:SF6">
    <property type="entry name" value="GLUTATHIONE S-TRANSFERASE OMEGA"/>
    <property type="match status" value="1"/>
</dbReference>
<feature type="domain" description="GST N-terminal" evidence="1">
    <location>
        <begin position="34"/>
        <end position="117"/>
    </location>
</feature>
<dbReference type="Pfam" id="PF13417">
    <property type="entry name" value="GST_N_3"/>
    <property type="match status" value="1"/>
</dbReference>
<evidence type="ECO:0000313" key="2">
    <source>
        <dbReference type="EMBL" id="PWG64037.1"/>
    </source>
</evidence>
<dbReference type="PROSITE" id="PS00195">
    <property type="entry name" value="GLUTAREDOXIN_1"/>
    <property type="match status" value="1"/>
</dbReference>
<dbReference type="InterPro" id="IPR004045">
    <property type="entry name" value="Glutathione_S-Trfase_N"/>
</dbReference>
<evidence type="ECO:0000259" key="1">
    <source>
        <dbReference type="PROSITE" id="PS50404"/>
    </source>
</evidence>
<dbReference type="EMBL" id="QFFI01000007">
    <property type="protein sequence ID" value="PWG64037.1"/>
    <property type="molecule type" value="Genomic_DNA"/>
</dbReference>
<dbReference type="Gene3D" id="3.40.30.10">
    <property type="entry name" value="Glutaredoxin"/>
    <property type="match status" value="1"/>
</dbReference>
<name>A0A2U2N4R2_9GAMM</name>
<dbReference type="InterPro" id="IPR036249">
    <property type="entry name" value="Thioredoxin-like_sf"/>
</dbReference>
<dbReference type="RefSeq" id="WP_109677251.1">
    <property type="nucleotide sequence ID" value="NZ_CP086615.1"/>
</dbReference>
<dbReference type="OrthoDB" id="9793736at2"/>
<proteinExistence type="predicted"/>
<reference evidence="2 3" key="1">
    <citation type="submission" date="2018-05" db="EMBL/GenBank/DDBJ databases">
        <title>Spiribacter halobius sp. nov., a moderately halophilic bacterium isolated from marine solar saltern.</title>
        <authorList>
            <person name="Zheng W.-S."/>
            <person name="Lu D.-C."/>
            <person name="Du Z.-J."/>
        </authorList>
    </citation>
    <scope>NUCLEOTIDE SEQUENCE [LARGE SCALE GENOMIC DNA]</scope>
    <source>
        <strain evidence="2 3">E85</strain>
    </source>
</reference>
<gene>
    <name evidence="2" type="ORF">DEM34_05910</name>
</gene>
<dbReference type="AlphaFoldDB" id="A0A2U2N4R2"/>
<dbReference type="PROSITE" id="PS50404">
    <property type="entry name" value="GST_NTER"/>
    <property type="match status" value="1"/>
</dbReference>
<dbReference type="GO" id="GO:0005737">
    <property type="term" value="C:cytoplasm"/>
    <property type="evidence" value="ECO:0007669"/>
    <property type="project" value="TreeGrafter"/>
</dbReference>
<organism evidence="2 3">
    <name type="scientific">Sediminicurvatus halobius</name>
    <dbReference type="NCBI Taxonomy" id="2182432"/>
    <lineage>
        <taxon>Bacteria</taxon>
        <taxon>Pseudomonadati</taxon>
        <taxon>Pseudomonadota</taxon>
        <taxon>Gammaproteobacteria</taxon>
        <taxon>Chromatiales</taxon>
        <taxon>Ectothiorhodospiraceae</taxon>
        <taxon>Sediminicurvatus</taxon>
    </lineage>
</organism>
<dbReference type="CDD" id="cd00570">
    <property type="entry name" value="GST_N_family"/>
    <property type="match status" value="1"/>
</dbReference>
<keyword evidence="3" id="KW-1185">Reference proteome</keyword>
<accession>A0A2U2N4R2</accession>
<dbReference type="PANTHER" id="PTHR43968">
    <property type="match status" value="1"/>
</dbReference>
<dbReference type="InterPro" id="IPR011767">
    <property type="entry name" value="GLR_AS"/>
</dbReference>
<evidence type="ECO:0000313" key="3">
    <source>
        <dbReference type="Proteomes" id="UP000245474"/>
    </source>
</evidence>
<dbReference type="Proteomes" id="UP000245474">
    <property type="component" value="Unassembled WGS sequence"/>
</dbReference>
<protein>
    <submittedName>
        <fullName evidence="2">Glutaredoxin</fullName>
    </submittedName>
</protein>